<dbReference type="OrthoDB" id="9802426at2"/>
<dbReference type="RefSeq" id="WP_062667918.1">
    <property type="nucleotide sequence ID" value="NZ_FIZX01000011.1"/>
</dbReference>
<dbReference type="GO" id="GO:0006355">
    <property type="term" value="P:regulation of DNA-templated transcription"/>
    <property type="evidence" value="ECO:0007669"/>
    <property type="project" value="InterPro"/>
</dbReference>
<organism evidence="10 11">
    <name type="scientific">Grimontia celer</name>
    <dbReference type="NCBI Taxonomy" id="1796497"/>
    <lineage>
        <taxon>Bacteria</taxon>
        <taxon>Pseudomonadati</taxon>
        <taxon>Pseudomonadota</taxon>
        <taxon>Gammaproteobacteria</taxon>
        <taxon>Vibrionales</taxon>
        <taxon>Vibrionaceae</taxon>
        <taxon>Grimontia</taxon>
    </lineage>
</organism>
<reference evidence="11" key="1">
    <citation type="submission" date="2016-02" db="EMBL/GenBank/DDBJ databases">
        <authorList>
            <person name="Rodrigo-Torres Lidia"/>
            <person name="Arahal R.David."/>
        </authorList>
    </citation>
    <scope>NUCLEOTIDE SEQUENCE [LARGE SCALE GENOMIC DNA]</scope>
    <source>
        <strain evidence="11">CECT 9029</strain>
    </source>
</reference>
<dbReference type="Proteomes" id="UP000071641">
    <property type="component" value="Unassembled WGS sequence"/>
</dbReference>
<gene>
    <name evidence="10" type="primary">srrA_2</name>
    <name evidence="10" type="ORF">GCE9029_04987</name>
</gene>
<protein>
    <submittedName>
        <fullName evidence="10">Transcriptional regulatory protein SrrA</fullName>
    </submittedName>
</protein>
<dbReference type="Gene3D" id="1.10.10.10">
    <property type="entry name" value="Winged helix-like DNA-binding domain superfamily/Winged helix DNA-binding domain"/>
    <property type="match status" value="1"/>
</dbReference>
<keyword evidence="1" id="KW-0597">Phosphoprotein</keyword>
<dbReference type="Pfam" id="PF00072">
    <property type="entry name" value="Response_reg"/>
    <property type="match status" value="1"/>
</dbReference>
<dbReference type="EMBL" id="FIZX01000011">
    <property type="protein sequence ID" value="CZF85397.1"/>
    <property type="molecule type" value="Genomic_DNA"/>
</dbReference>
<evidence type="ECO:0000256" key="2">
    <source>
        <dbReference type="ARBA" id="ARBA00023012"/>
    </source>
</evidence>
<feature type="domain" description="Response regulatory" evidence="8">
    <location>
        <begin position="11"/>
        <end position="124"/>
    </location>
</feature>
<dbReference type="SUPFAM" id="SSF52172">
    <property type="entry name" value="CheY-like"/>
    <property type="match status" value="1"/>
</dbReference>
<dbReference type="InterPro" id="IPR011006">
    <property type="entry name" value="CheY-like_superfamily"/>
</dbReference>
<dbReference type="SUPFAM" id="SSF46894">
    <property type="entry name" value="C-terminal effector domain of the bipartite response regulators"/>
    <property type="match status" value="1"/>
</dbReference>
<keyword evidence="11" id="KW-1185">Reference proteome</keyword>
<dbReference type="PANTHER" id="PTHR48111:SF1">
    <property type="entry name" value="TWO-COMPONENT RESPONSE REGULATOR ORR33"/>
    <property type="match status" value="1"/>
</dbReference>
<dbReference type="InterPro" id="IPR001789">
    <property type="entry name" value="Sig_transdc_resp-reg_receiver"/>
</dbReference>
<keyword evidence="2" id="KW-0902">Two-component regulatory system</keyword>
<evidence type="ECO:0000256" key="4">
    <source>
        <dbReference type="ARBA" id="ARBA00023125"/>
    </source>
</evidence>
<evidence type="ECO:0000259" key="8">
    <source>
        <dbReference type="PROSITE" id="PS50110"/>
    </source>
</evidence>
<evidence type="ECO:0000256" key="5">
    <source>
        <dbReference type="ARBA" id="ARBA00023163"/>
    </source>
</evidence>
<evidence type="ECO:0000313" key="10">
    <source>
        <dbReference type="EMBL" id="CZF85397.1"/>
    </source>
</evidence>
<comment type="caution">
    <text evidence="6">Lacks conserved residue(s) required for the propagation of feature annotation.</text>
</comment>
<dbReference type="CDD" id="cd00383">
    <property type="entry name" value="trans_reg_C"/>
    <property type="match status" value="1"/>
</dbReference>
<dbReference type="GO" id="GO:0000156">
    <property type="term" value="F:phosphorelay response regulator activity"/>
    <property type="evidence" value="ECO:0007669"/>
    <property type="project" value="TreeGrafter"/>
</dbReference>
<feature type="DNA-binding region" description="OmpR/PhoB-type" evidence="7">
    <location>
        <begin position="136"/>
        <end position="234"/>
    </location>
</feature>
<dbReference type="InterPro" id="IPR036388">
    <property type="entry name" value="WH-like_DNA-bd_sf"/>
</dbReference>
<dbReference type="PROSITE" id="PS51755">
    <property type="entry name" value="OMPR_PHOB"/>
    <property type="match status" value="1"/>
</dbReference>
<evidence type="ECO:0000256" key="3">
    <source>
        <dbReference type="ARBA" id="ARBA00023015"/>
    </source>
</evidence>
<evidence type="ECO:0000313" key="11">
    <source>
        <dbReference type="Proteomes" id="UP000071641"/>
    </source>
</evidence>
<keyword evidence="5" id="KW-0804">Transcription</keyword>
<dbReference type="InterPro" id="IPR016032">
    <property type="entry name" value="Sig_transdc_resp-reg_C-effctor"/>
</dbReference>
<dbReference type="Gene3D" id="3.40.50.2300">
    <property type="match status" value="1"/>
</dbReference>
<keyword evidence="4 7" id="KW-0238">DNA-binding</keyword>
<dbReference type="InterPro" id="IPR001867">
    <property type="entry name" value="OmpR/PhoB-type_DNA-bd"/>
</dbReference>
<dbReference type="PROSITE" id="PS50110">
    <property type="entry name" value="RESPONSE_REGULATORY"/>
    <property type="match status" value="1"/>
</dbReference>
<dbReference type="Pfam" id="PF00486">
    <property type="entry name" value="Trans_reg_C"/>
    <property type="match status" value="1"/>
</dbReference>
<dbReference type="SMART" id="SM00448">
    <property type="entry name" value="REC"/>
    <property type="match status" value="1"/>
</dbReference>
<accession>A0A128FF16</accession>
<name>A0A128FF16_9GAMM</name>
<dbReference type="SMART" id="SM00862">
    <property type="entry name" value="Trans_reg_C"/>
    <property type="match status" value="1"/>
</dbReference>
<sequence>MSLHSAPSAGQILIVDRNRTYCEKLIHRFNEKGFAIRRCVSDSQASDIYRTTNLDLVIFAADLPEMEGFRLLKRYRQEATTPILMLDDTYNHHDCMNCFLFGADDYITRQQPLDEIVWRAAAVLRRSAQIPTKENKTQLVVDELVLDRKYQTVFYDGEEVSVTPIQFKLLWTLVFQQHQVLSKDFLYRQVLARDFQKYDRSLDMHLSRVRKKLVGVGMAAERLQTAHGKGYCFS</sequence>
<proteinExistence type="predicted"/>
<feature type="domain" description="OmpR/PhoB-type" evidence="9">
    <location>
        <begin position="136"/>
        <end position="234"/>
    </location>
</feature>
<dbReference type="GO" id="GO:0032993">
    <property type="term" value="C:protein-DNA complex"/>
    <property type="evidence" value="ECO:0007669"/>
    <property type="project" value="TreeGrafter"/>
</dbReference>
<dbReference type="STRING" id="1796497.GCE9029_04987"/>
<evidence type="ECO:0000256" key="7">
    <source>
        <dbReference type="PROSITE-ProRule" id="PRU01091"/>
    </source>
</evidence>
<keyword evidence="3" id="KW-0805">Transcription regulation</keyword>
<dbReference type="GO" id="GO:0000976">
    <property type="term" value="F:transcription cis-regulatory region binding"/>
    <property type="evidence" value="ECO:0007669"/>
    <property type="project" value="TreeGrafter"/>
</dbReference>
<dbReference type="GO" id="GO:0005829">
    <property type="term" value="C:cytosol"/>
    <property type="evidence" value="ECO:0007669"/>
    <property type="project" value="TreeGrafter"/>
</dbReference>
<dbReference type="AlphaFoldDB" id="A0A128FF16"/>
<evidence type="ECO:0000256" key="1">
    <source>
        <dbReference type="ARBA" id="ARBA00022553"/>
    </source>
</evidence>
<dbReference type="InterPro" id="IPR039420">
    <property type="entry name" value="WalR-like"/>
</dbReference>
<evidence type="ECO:0000259" key="9">
    <source>
        <dbReference type="PROSITE" id="PS51755"/>
    </source>
</evidence>
<dbReference type="PANTHER" id="PTHR48111">
    <property type="entry name" value="REGULATOR OF RPOS"/>
    <property type="match status" value="1"/>
</dbReference>
<evidence type="ECO:0000256" key="6">
    <source>
        <dbReference type="PROSITE-ProRule" id="PRU00169"/>
    </source>
</evidence>